<dbReference type="InterPro" id="IPR023192">
    <property type="entry name" value="TGS-like_dom_sf"/>
</dbReference>
<evidence type="ECO:0000256" key="6">
    <source>
        <dbReference type="HAMAP-Rule" id="MF_00944"/>
    </source>
</evidence>
<comment type="cofactor">
    <cofactor evidence="1">
        <name>Mg(2+)</name>
        <dbReference type="ChEBI" id="CHEBI:18420"/>
    </cofactor>
</comment>
<dbReference type="Pfam" id="PF06071">
    <property type="entry name" value="YchF-GTPase_C"/>
    <property type="match status" value="1"/>
</dbReference>
<feature type="domain" description="TGS" evidence="8">
    <location>
        <begin position="273"/>
        <end position="356"/>
    </location>
</feature>
<dbReference type="Gene3D" id="3.10.20.30">
    <property type="match status" value="1"/>
</dbReference>
<dbReference type="AlphaFoldDB" id="A0A1F6N335"/>
<keyword evidence="2" id="KW-0479">Metal-binding</keyword>
<dbReference type="InterPro" id="IPR006073">
    <property type="entry name" value="GTP-bd"/>
</dbReference>
<keyword evidence="4 6" id="KW-0067">ATP-binding</keyword>
<dbReference type="GO" id="GO:0016887">
    <property type="term" value="F:ATP hydrolysis activity"/>
    <property type="evidence" value="ECO:0007669"/>
    <property type="project" value="UniProtKB-UniRule"/>
</dbReference>
<gene>
    <name evidence="6" type="primary">ychF</name>
    <name evidence="9" type="ORF">A2983_02625</name>
</gene>
<dbReference type="SUPFAM" id="SSF52540">
    <property type="entry name" value="P-loop containing nucleoside triphosphate hydrolases"/>
    <property type="match status" value="1"/>
</dbReference>
<evidence type="ECO:0000256" key="4">
    <source>
        <dbReference type="ARBA" id="ARBA00022840"/>
    </source>
</evidence>
<dbReference type="InterPro" id="IPR004095">
    <property type="entry name" value="TGS"/>
</dbReference>
<dbReference type="InterPro" id="IPR031167">
    <property type="entry name" value="G_OBG"/>
</dbReference>
<evidence type="ECO:0000256" key="1">
    <source>
        <dbReference type="ARBA" id="ARBA00001946"/>
    </source>
</evidence>
<organism evidence="9 10">
    <name type="scientific">Candidatus Magasanikbacteria bacterium RIFCSPLOWO2_01_FULL_40_15</name>
    <dbReference type="NCBI Taxonomy" id="1798686"/>
    <lineage>
        <taxon>Bacteria</taxon>
        <taxon>Candidatus Magasanikiibacteriota</taxon>
    </lineage>
</organism>
<proteinExistence type="inferred from homology"/>
<comment type="caution">
    <text evidence="9">The sequence shown here is derived from an EMBL/GenBank/DDBJ whole genome shotgun (WGS) entry which is preliminary data.</text>
</comment>
<evidence type="ECO:0000256" key="5">
    <source>
        <dbReference type="ARBA" id="ARBA00022842"/>
    </source>
</evidence>
<evidence type="ECO:0000256" key="3">
    <source>
        <dbReference type="ARBA" id="ARBA00022741"/>
    </source>
</evidence>
<dbReference type="InterPro" id="IPR004396">
    <property type="entry name" value="ATPase_YchF/OLA1"/>
</dbReference>
<dbReference type="PROSITE" id="PS51880">
    <property type="entry name" value="TGS"/>
    <property type="match status" value="1"/>
</dbReference>
<dbReference type="Gene3D" id="1.10.150.300">
    <property type="entry name" value="TGS-like domain"/>
    <property type="match status" value="1"/>
</dbReference>
<dbReference type="PIRSF" id="PIRSF006641">
    <property type="entry name" value="CHP00092"/>
    <property type="match status" value="1"/>
</dbReference>
<dbReference type="NCBIfam" id="TIGR00092">
    <property type="entry name" value="redox-regulated ATPase YchF"/>
    <property type="match status" value="1"/>
</dbReference>
<dbReference type="GO" id="GO:0005737">
    <property type="term" value="C:cytoplasm"/>
    <property type="evidence" value="ECO:0007669"/>
    <property type="project" value="TreeGrafter"/>
</dbReference>
<dbReference type="FunFam" id="3.10.20.30:FF:000001">
    <property type="entry name" value="Ribosome-binding ATPase YchF"/>
    <property type="match status" value="1"/>
</dbReference>
<name>A0A1F6N335_9BACT</name>
<dbReference type="EMBL" id="MFQH01000011">
    <property type="protein sequence ID" value="OGH78405.1"/>
    <property type="molecule type" value="Genomic_DNA"/>
</dbReference>
<dbReference type="GO" id="GO:0043023">
    <property type="term" value="F:ribosomal large subunit binding"/>
    <property type="evidence" value="ECO:0007669"/>
    <property type="project" value="UniProtKB-UniRule"/>
</dbReference>
<dbReference type="GO" id="GO:0005525">
    <property type="term" value="F:GTP binding"/>
    <property type="evidence" value="ECO:0007669"/>
    <property type="project" value="InterPro"/>
</dbReference>
<dbReference type="InterPro" id="IPR013029">
    <property type="entry name" value="YchF_C"/>
</dbReference>
<dbReference type="InterPro" id="IPR012676">
    <property type="entry name" value="TGS-like"/>
</dbReference>
<dbReference type="CDD" id="cd01900">
    <property type="entry name" value="YchF"/>
    <property type="match status" value="1"/>
</dbReference>
<keyword evidence="5" id="KW-0460">Magnesium</keyword>
<accession>A0A1F6N335</accession>
<evidence type="ECO:0000259" key="8">
    <source>
        <dbReference type="PROSITE" id="PS51880"/>
    </source>
</evidence>
<evidence type="ECO:0000313" key="9">
    <source>
        <dbReference type="EMBL" id="OGH78405.1"/>
    </source>
</evidence>
<comment type="similarity">
    <text evidence="6">Belongs to the TRAFAC class OBG-HflX-like GTPase superfamily. OBG GTPase family. YchF/OLA1 subfamily.</text>
</comment>
<protein>
    <recommendedName>
        <fullName evidence="6">Ribosome-binding ATPase YchF</fullName>
    </recommendedName>
</protein>
<dbReference type="PRINTS" id="PR00326">
    <property type="entry name" value="GTP1OBG"/>
</dbReference>
<evidence type="ECO:0000259" key="7">
    <source>
        <dbReference type="PROSITE" id="PS51710"/>
    </source>
</evidence>
<dbReference type="GO" id="GO:0005524">
    <property type="term" value="F:ATP binding"/>
    <property type="evidence" value="ECO:0007669"/>
    <property type="project" value="UniProtKB-UniRule"/>
</dbReference>
<reference evidence="9 10" key="1">
    <citation type="journal article" date="2016" name="Nat. Commun.">
        <title>Thousands of microbial genomes shed light on interconnected biogeochemical processes in an aquifer system.</title>
        <authorList>
            <person name="Anantharaman K."/>
            <person name="Brown C.T."/>
            <person name="Hug L.A."/>
            <person name="Sharon I."/>
            <person name="Castelle C.J."/>
            <person name="Probst A.J."/>
            <person name="Thomas B.C."/>
            <person name="Singh A."/>
            <person name="Wilkins M.J."/>
            <person name="Karaoz U."/>
            <person name="Brodie E.L."/>
            <person name="Williams K.H."/>
            <person name="Hubbard S.S."/>
            <person name="Banfield J.F."/>
        </authorList>
    </citation>
    <scope>NUCLEOTIDE SEQUENCE [LARGE SCALE GENOMIC DNA]</scope>
</reference>
<dbReference type="PROSITE" id="PS51710">
    <property type="entry name" value="G_OBG"/>
    <property type="match status" value="1"/>
</dbReference>
<dbReference type="InterPro" id="IPR027417">
    <property type="entry name" value="P-loop_NTPase"/>
</dbReference>
<dbReference type="PANTHER" id="PTHR23305:SF18">
    <property type="entry name" value="OBG-TYPE G DOMAIN-CONTAINING PROTEIN"/>
    <property type="match status" value="1"/>
</dbReference>
<dbReference type="Gene3D" id="3.40.50.300">
    <property type="entry name" value="P-loop containing nucleotide triphosphate hydrolases"/>
    <property type="match status" value="1"/>
</dbReference>
<dbReference type="InterPro" id="IPR041706">
    <property type="entry name" value="YchF_N"/>
</dbReference>
<feature type="domain" description="OBG-type G" evidence="7">
    <location>
        <begin position="3"/>
        <end position="273"/>
    </location>
</feature>
<sequence>MSLKIGIVGLPNVGKSTLFNALTRSKQADAQNYPFCTIEPNIGIVEVPDDRLRKLSEVSKSLKTIPTVIEFVDIAGLVKGASQGEGLGNKFLSHIREVDAIVQVVRAFSDENVIHVHNKVDPKNDVSILNLELILADLETVAKRLKTVRQANKGAGAKETADQLPILERLYIHLEGEKPARRLELTSEEREIIHDLHLLTIKPVMYVINVDEAVKESIQTVVEEGAPHIYVSARLEAELADLSPEEAKEYMKSLGITESGLDKIIKTGYKLLDLVTFLTSGEPETRAWTVTQGTKGPEAAGVIHTDFIKGYIKAEVTNWQDFVALGGWTGVKEKGKMRLEGKDYLVTDGDVVYFHIA</sequence>
<evidence type="ECO:0000313" key="10">
    <source>
        <dbReference type="Proteomes" id="UP000177040"/>
    </source>
</evidence>
<dbReference type="Proteomes" id="UP000177040">
    <property type="component" value="Unassembled WGS sequence"/>
</dbReference>
<evidence type="ECO:0000256" key="2">
    <source>
        <dbReference type="ARBA" id="ARBA00022723"/>
    </source>
</evidence>
<dbReference type="Pfam" id="PF01926">
    <property type="entry name" value="MMR_HSR1"/>
    <property type="match status" value="1"/>
</dbReference>
<dbReference type="GO" id="GO:0046872">
    <property type="term" value="F:metal ion binding"/>
    <property type="evidence" value="ECO:0007669"/>
    <property type="project" value="UniProtKB-KW"/>
</dbReference>
<dbReference type="PANTHER" id="PTHR23305">
    <property type="entry name" value="OBG GTPASE FAMILY"/>
    <property type="match status" value="1"/>
</dbReference>
<dbReference type="CDD" id="cd04867">
    <property type="entry name" value="TGS_YchF_OLA1"/>
    <property type="match status" value="1"/>
</dbReference>
<feature type="binding site" evidence="6">
    <location>
        <begin position="12"/>
        <end position="17"/>
    </location>
    <ligand>
        <name>ATP</name>
        <dbReference type="ChEBI" id="CHEBI:30616"/>
    </ligand>
</feature>
<keyword evidence="3 6" id="KW-0547">Nucleotide-binding</keyword>
<dbReference type="HAMAP" id="MF_00944">
    <property type="entry name" value="YchF_OLA1_ATPase"/>
    <property type="match status" value="1"/>
</dbReference>
<dbReference type="SUPFAM" id="SSF81271">
    <property type="entry name" value="TGS-like"/>
    <property type="match status" value="1"/>
</dbReference>
<dbReference type="FunFam" id="1.10.150.300:FF:000001">
    <property type="entry name" value="Ribosome-binding ATPase YchF"/>
    <property type="match status" value="1"/>
</dbReference>
<comment type="function">
    <text evidence="6">ATPase that binds to both the 70S ribosome and the 50S ribosomal subunit in a nucleotide-independent manner.</text>
</comment>
<dbReference type="InterPro" id="IPR012675">
    <property type="entry name" value="Beta-grasp_dom_sf"/>
</dbReference>